<proteinExistence type="inferred from homology"/>
<dbReference type="Proteomes" id="UP000009131">
    <property type="component" value="Unassembled WGS sequence"/>
</dbReference>
<dbReference type="GO" id="GO:0008540">
    <property type="term" value="C:proteasome regulatory particle, base subcomplex"/>
    <property type="evidence" value="ECO:0007669"/>
    <property type="project" value="TreeGrafter"/>
</dbReference>
<gene>
    <name evidence="5" type="primary">Mo06633</name>
    <name evidence="5" type="ORF">E5Q_06633</name>
</gene>
<dbReference type="InterPro" id="IPR003903">
    <property type="entry name" value="UIM_dom"/>
</dbReference>
<feature type="compositionally biased region" description="Acidic residues" evidence="3">
    <location>
        <begin position="329"/>
        <end position="338"/>
    </location>
</feature>
<dbReference type="STRING" id="764103.G7EAS0"/>
<organism evidence="5 6">
    <name type="scientific">Mixia osmundae (strain CBS 9802 / IAM 14324 / JCM 22182 / KY 12970)</name>
    <dbReference type="NCBI Taxonomy" id="764103"/>
    <lineage>
        <taxon>Eukaryota</taxon>
        <taxon>Fungi</taxon>
        <taxon>Dikarya</taxon>
        <taxon>Basidiomycota</taxon>
        <taxon>Pucciniomycotina</taxon>
        <taxon>Mixiomycetes</taxon>
        <taxon>Mixiales</taxon>
        <taxon>Mixiaceae</taxon>
        <taxon>Mixia</taxon>
    </lineage>
</organism>
<dbReference type="RefSeq" id="XP_014569487.1">
    <property type="nucleotide sequence ID" value="XM_014714001.1"/>
</dbReference>
<accession>G7EAS0</accession>
<evidence type="ECO:0000313" key="6">
    <source>
        <dbReference type="Proteomes" id="UP000009131"/>
    </source>
</evidence>
<reference evidence="5 6" key="2">
    <citation type="journal article" date="2012" name="Open Biol.">
        <title>Characteristics of nucleosomes and linker DNA regions on the genome of the basidiomycete Mixia osmundae revealed by mono- and dinucleosome mapping.</title>
        <authorList>
            <person name="Nishida H."/>
            <person name="Kondo S."/>
            <person name="Matsumoto T."/>
            <person name="Suzuki Y."/>
            <person name="Yoshikawa H."/>
            <person name="Taylor T.D."/>
            <person name="Sugiyama J."/>
        </authorList>
    </citation>
    <scope>NUCLEOTIDE SEQUENCE [LARGE SCALE GENOMIC DNA]</scope>
    <source>
        <strain evidence="6">CBS 9802 / IAM 14324 / JCM 22182 / KY 12970</strain>
    </source>
</reference>
<feature type="compositionally biased region" description="Basic and acidic residues" evidence="3">
    <location>
        <begin position="310"/>
        <end position="323"/>
    </location>
</feature>
<name>G7EAS0_MIXOS</name>
<feature type="compositionally biased region" description="Low complexity" evidence="3">
    <location>
        <begin position="246"/>
        <end position="255"/>
    </location>
</feature>
<feature type="region of interest" description="Disordered" evidence="3">
    <location>
        <begin position="198"/>
        <end position="225"/>
    </location>
</feature>
<dbReference type="OMA" id="QMSMQDQ"/>
<feature type="compositionally biased region" description="Low complexity" evidence="3">
    <location>
        <begin position="274"/>
        <end position="287"/>
    </location>
</feature>
<keyword evidence="2" id="KW-0647">Proteasome</keyword>
<dbReference type="GO" id="GO:0036435">
    <property type="term" value="F:K48-linked polyubiquitin modification-dependent protein binding"/>
    <property type="evidence" value="ECO:0007669"/>
    <property type="project" value="UniProtKB-ARBA"/>
</dbReference>
<protein>
    <recommendedName>
        <fullName evidence="4">VWFA domain-containing protein</fullName>
    </recommendedName>
</protein>
<dbReference type="PROSITE" id="PS50330">
    <property type="entry name" value="UIM"/>
    <property type="match status" value="2"/>
</dbReference>
<dbReference type="InterPro" id="IPR027040">
    <property type="entry name" value="PSMD4"/>
</dbReference>
<dbReference type="AlphaFoldDB" id="G7EAS0"/>
<dbReference type="PANTHER" id="PTHR10223:SF0">
    <property type="entry name" value="26S PROTEASOME NON-ATPASE REGULATORY SUBUNIT 4"/>
    <property type="match status" value="1"/>
</dbReference>
<dbReference type="FunFam" id="3.40.50.410:FF:000005">
    <property type="entry name" value="26S proteasome non-ATPase regulatory subunit 4"/>
    <property type="match status" value="1"/>
</dbReference>
<evidence type="ECO:0000256" key="2">
    <source>
        <dbReference type="ARBA" id="ARBA00022942"/>
    </source>
</evidence>
<dbReference type="HOGENOM" id="CLU_033293_1_0_1"/>
<dbReference type="SUPFAM" id="SSF53300">
    <property type="entry name" value="vWA-like"/>
    <property type="match status" value="1"/>
</dbReference>
<dbReference type="Pfam" id="PF02809">
    <property type="entry name" value="UIM"/>
    <property type="match status" value="3"/>
</dbReference>
<evidence type="ECO:0000259" key="4">
    <source>
        <dbReference type="Pfam" id="PF13519"/>
    </source>
</evidence>
<comment type="similarity">
    <text evidence="1">Belongs to the proteasome subunit S5A family.</text>
</comment>
<dbReference type="InterPro" id="IPR036465">
    <property type="entry name" value="vWFA_dom_sf"/>
</dbReference>
<dbReference type="GO" id="GO:0005634">
    <property type="term" value="C:nucleus"/>
    <property type="evidence" value="ECO:0007669"/>
    <property type="project" value="TreeGrafter"/>
</dbReference>
<dbReference type="Pfam" id="PF13519">
    <property type="entry name" value="VWA_2"/>
    <property type="match status" value="1"/>
</dbReference>
<evidence type="ECO:0000256" key="3">
    <source>
        <dbReference type="SAM" id="MobiDB-lite"/>
    </source>
</evidence>
<keyword evidence="6" id="KW-1185">Reference proteome</keyword>
<dbReference type="OrthoDB" id="1731724at2759"/>
<dbReference type="GO" id="GO:0043161">
    <property type="term" value="P:proteasome-mediated ubiquitin-dependent protein catabolic process"/>
    <property type="evidence" value="ECO:0007669"/>
    <property type="project" value="TreeGrafter"/>
</dbReference>
<evidence type="ECO:0000256" key="1">
    <source>
        <dbReference type="ARBA" id="ARBA00005574"/>
    </source>
</evidence>
<dbReference type="InParanoid" id="G7EAS0"/>
<reference evidence="5 6" key="1">
    <citation type="journal article" date="2011" name="J. Gen. Appl. Microbiol.">
        <title>Draft genome sequencing of the enigmatic basidiomycete Mixia osmundae.</title>
        <authorList>
            <person name="Nishida H."/>
            <person name="Nagatsuka Y."/>
            <person name="Sugiyama J."/>
        </authorList>
    </citation>
    <scope>NUCLEOTIDE SEQUENCE [LARGE SCALE GENOMIC DNA]</scope>
    <source>
        <strain evidence="6">CBS 9802 / IAM 14324 / JCM 22182 / KY 12970</strain>
    </source>
</reference>
<sequence length="361" mass="37380">MPLEACMIVLDNSSYAINGDYTPDRFGAQSDAATTIFNAKTNSNPESVCGLMTMAGKAPKVLVTPTEDIGKITVALHSAKESLDGEIDLATGINVASLALKHRQNKSQQQRIVAFVGSPLAHASCTSSALVRLGKKMRKNNIAVDIVSFGEGEENDEKLKAFIEAVHSGDNHPSHLLHAEPSGRLLSDVIISSPILERDSFGGGAGPSGTTGTGAGDDEFGIDPNLDPELALALRMSLEEARAREAPASSAAPALDSISESAPATAGPTETDAHAATPASAPAPANAQTGSTLANDDEDDELARAIALSRGDDVEMGNGDHDGTALADGMDEDDDSEEAQIARAIALSMAQDEEEQPKPSS</sequence>
<dbReference type="eggNOG" id="KOG2884">
    <property type="taxonomic scope" value="Eukaryota"/>
</dbReference>
<feature type="compositionally biased region" description="Gly residues" evidence="3">
    <location>
        <begin position="201"/>
        <end position="215"/>
    </location>
</feature>
<evidence type="ECO:0000313" key="5">
    <source>
        <dbReference type="EMBL" id="GAA99930.1"/>
    </source>
</evidence>
<feature type="domain" description="VWFA" evidence="4">
    <location>
        <begin position="7"/>
        <end position="117"/>
    </location>
</feature>
<dbReference type="EMBL" id="BABT02000243">
    <property type="protein sequence ID" value="GAA99930.1"/>
    <property type="molecule type" value="Genomic_DNA"/>
</dbReference>
<dbReference type="FunCoup" id="G7EAS0">
    <property type="interactions" value="489"/>
</dbReference>
<dbReference type="InterPro" id="IPR002035">
    <property type="entry name" value="VWF_A"/>
</dbReference>
<dbReference type="Gene3D" id="3.40.50.410">
    <property type="entry name" value="von Willebrand factor, type A domain"/>
    <property type="match status" value="1"/>
</dbReference>
<dbReference type="Gene3D" id="1.10.287.3990">
    <property type="match status" value="1"/>
</dbReference>
<dbReference type="PANTHER" id="PTHR10223">
    <property type="entry name" value="26S PROTEASOME NON-ATPASE REGULATORY SUBUNIT 4"/>
    <property type="match status" value="1"/>
</dbReference>
<dbReference type="GO" id="GO:0005829">
    <property type="term" value="C:cytosol"/>
    <property type="evidence" value="ECO:0007669"/>
    <property type="project" value="TreeGrafter"/>
</dbReference>
<feature type="region of interest" description="Disordered" evidence="3">
    <location>
        <begin position="244"/>
        <end position="361"/>
    </location>
</feature>
<comment type="caution">
    <text evidence="5">The sequence shown here is derived from an EMBL/GenBank/DDBJ whole genome shotgun (WGS) entry which is preliminary data.</text>
</comment>
<dbReference type="SMART" id="SM00726">
    <property type="entry name" value="UIM"/>
    <property type="match status" value="3"/>
</dbReference>